<protein>
    <submittedName>
        <fullName evidence="1">Uncharacterized protein</fullName>
    </submittedName>
</protein>
<feature type="non-terminal residue" evidence="1">
    <location>
        <position position="1"/>
    </location>
</feature>
<name>A0A383D3Y1_9ZZZZ</name>
<feature type="non-terminal residue" evidence="1">
    <location>
        <position position="237"/>
    </location>
</feature>
<dbReference type="EMBL" id="UINC01213951">
    <property type="protein sequence ID" value="SVE38955.1"/>
    <property type="molecule type" value="Genomic_DNA"/>
</dbReference>
<reference evidence="1" key="1">
    <citation type="submission" date="2018-05" db="EMBL/GenBank/DDBJ databases">
        <authorList>
            <person name="Lanie J.A."/>
            <person name="Ng W.-L."/>
            <person name="Kazmierczak K.M."/>
            <person name="Andrzejewski T.M."/>
            <person name="Davidsen T.M."/>
            <person name="Wayne K.J."/>
            <person name="Tettelin H."/>
            <person name="Glass J.I."/>
            <person name="Rusch D."/>
            <person name="Podicherti R."/>
            <person name="Tsui H.-C.T."/>
            <person name="Winkler M.E."/>
        </authorList>
    </citation>
    <scope>NUCLEOTIDE SEQUENCE</scope>
</reference>
<accession>A0A383D3Y1</accession>
<gene>
    <name evidence="1" type="ORF">METZ01_LOCUS491809</name>
</gene>
<evidence type="ECO:0000313" key="1">
    <source>
        <dbReference type="EMBL" id="SVE38955.1"/>
    </source>
</evidence>
<sequence>ITDLNIDYLAIMTGGTDTLSIDYKVVLRPVVENFVLRSYSTGSPALVDIDWRGFGAEGPITLSTPEYGDVEINIPISLFERFTPSLAGAIKVSPDVGAFYQNVMNADGIDQQPVGNWHFLFDPTGIQMDASQHGLSEEIAGSVISNFTMGESSLREGIQIEKIFEGQFIFDKAYTFKSIESSDSANVKVIGFATREVQSNSEVFGVSPMAPEGYATTSSGEFPAIVLYGMAGAAAVG</sequence>
<organism evidence="1">
    <name type="scientific">marine metagenome</name>
    <dbReference type="NCBI Taxonomy" id="408172"/>
    <lineage>
        <taxon>unclassified sequences</taxon>
        <taxon>metagenomes</taxon>
        <taxon>ecological metagenomes</taxon>
    </lineage>
</organism>
<dbReference type="AlphaFoldDB" id="A0A383D3Y1"/>
<proteinExistence type="predicted"/>